<feature type="domain" description="HD-GYP" evidence="3">
    <location>
        <begin position="839"/>
        <end position="1029"/>
    </location>
</feature>
<dbReference type="Pfam" id="PF13185">
    <property type="entry name" value="GAF_2"/>
    <property type="match status" value="1"/>
</dbReference>
<evidence type="ECO:0000259" key="2">
    <source>
        <dbReference type="PROSITE" id="PS50113"/>
    </source>
</evidence>
<dbReference type="NCBIfam" id="TIGR00229">
    <property type="entry name" value="sensory_box"/>
    <property type="match status" value="4"/>
</dbReference>
<dbReference type="CDD" id="cd00077">
    <property type="entry name" value="HDc"/>
    <property type="match status" value="1"/>
</dbReference>
<dbReference type="InterPro" id="IPR003018">
    <property type="entry name" value="GAF"/>
</dbReference>
<feature type="domain" description="PAS" evidence="1">
    <location>
        <begin position="141"/>
        <end position="215"/>
    </location>
</feature>
<dbReference type="SUPFAM" id="SSF55785">
    <property type="entry name" value="PYP-like sensor domain (PAS domain)"/>
    <property type="match status" value="4"/>
</dbReference>
<sequence length="1029" mass="114041">MNGHSSTADQSDLLRSSAYLQAIVQAAAQPIYAMNPQGLVLTWNAAAERVFGWSGAEVIGRPLPFIGPDEQAEHERLLAQALREELPSVVEVHRQRRDGTPVELSFSTSLVRDAAGQPQVIVVVATDITAQRAATEALRVSEARFRLLAEHAQDIIYRFRLYPDTAFEYVSPSVTAITGYTPEDHYTDPNMGMRLIHPDDLPLMQQLLSDSVKPHDQPTVLRWVHRDGHPIWTEHRNVCFCDETGRVVAVEGIARDITERIEAATMLDRYRLLSEHARDIVLFIDPESGTILEANHAAIEAYGYSREQLIGAPVIELRSPETRDRFPAQMARAMAEGILFETEHCRVDGTTFPVEVSSTRATINGKTTMLSIVRDISARRRGEAERDLLRSALAAAANAVVITNAQGHVQWANPAFTTLTGYSVAEVLGHKTSVLRSGRHDPSFYSDIWQKILSGHVWHGELINRRKDGSLYTEEMTITPVRTNGQIAHFVAIKQEVTSRVERRREHEALLSIAATLRQTRSRAELMPTLLQQTCILLDVESAALGMRDPATGDTVFELGFGRWDVLRGIRLSPGVSVSGRVMLTGNLYHSDDIEQDDSFVQPDLKNGVRAAVCAPLSVDDAIIGVLWVGRQAPLSPAEARLVAAIADLAASAIHRATLTEQTERRLRRLMALRTIDHVITGSFDVRLSLNAVLEQVVQQLEVDAAAVLLLNAHSLTLEHAASRGFRTNAILSSHVRLGSGLAGKAALERRLLIEQHVSRADSGFLRGALIMAEGFESYIAIPLLAKGQVRGILEVFHRAPLAIEVEWLDFLETLASQAAVAVDNAELFERMERANSEMALAYDTTLEGWSRALELRDKETDGHSQRVTSLTIALARAMGISEAEIVHVRRGALLHDIGKMGIPDAILLKPGPLTAEEREVIKLHPGYAYELLRPIPYLRPALDIPYCHHEKWDGSGYPRGLKGEEIPIAARIFAVVDVFDAVTSDRPYQRAWPIERAINMIREEAGRHFDPEVVAAFLWLIADQARDE</sequence>
<dbReference type="SMART" id="SM00091">
    <property type="entry name" value="PAS"/>
    <property type="match status" value="4"/>
</dbReference>
<dbReference type="Gene3D" id="3.30.450.40">
    <property type="match status" value="2"/>
</dbReference>
<dbReference type="AlphaFoldDB" id="A0A426TSG1"/>
<dbReference type="InterPro" id="IPR013655">
    <property type="entry name" value="PAS_fold_3"/>
</dbReference>
<feature type="domain" description="PAS" evidence="1">
    <location>
        <begin position="385"/>
        <end position="429"/>
    </location>
</feature>
<dbReference type="Gene3D" id="3.30.450.20">
    <property type="entry name" value="PAS domain"/>
    <property type="match status" value="4"/>
</dbReference>
<feature type="domain" description="PAC" evidence="2">
    <location>
        <begin position="217"/>
        <end position="269"/>
    </location>
</feature>
<dbReference type="InterPro" id="IPR037522">
    <property type="entry name" value="HD_GYP_dom"/>
</dbReference>
<dbReference type="EMBL" id="RSAS01000822">
    <property type="protein sequence ID" value="RRR66902.1"/>
    <property type="molecule type" value="Genomic_DNA"/>
</dbReference>
<dbReference type="CDD" id="cd00130">
    <property type="entry name" value="PAS"/>
    <property type="match status" value="4"/>
</dbReference>
<dbReference type="InterPro" id="IPR035965">
    <property type="entry name" value="PAS-like_dom_sf"/>
</dbReference>
<dbReference type="InterPro" id="IPR003607">
    <property type="entry name" value="HD/PDEase_dom"/>
</dbReference>
<evidence type="ECO:0000313" key="5">
    <source>
        <dbReference type="Proteomes" id="UP000280307"/>
    </source>
</evidence>
<dbReference type="InterPro" id="IPR013767">
    <property type="entry name" value="PAS_fold"/>
</dbReference>
<dbReference type="PANTHER" id="PTHR45228">
    <property type="entry name" value="CYCLIC DI-GMP PHOSPHODIESTERASE TM_0186-RELATED"/>
    <property type="match status" value="1"/>
</dbReference>
<protein>
    <submittedName>
        <fullName evidence="4">PAS domain S-box protein</fullName>
    </submittedName>
</protein>
<evidence type="ECO:0000259" key="1">
    <source>
        <dbReference type="PROSITE" id="PS50112"/>
    </source>
</evidence>
<dbReference type="InterPro" id="IPR001610">
    <property type="entry name" value="PAC"/>
</dbReference>
<dbReference type="InterPro" id="IPR052020">
    <property type="entry name" value="Cyclic_di-GMP/3'3'-cGAMP_PDE"/>
</dbReference>
<dbReference type="Gene3D" id="1.10.3210.10">
    <property type="entry name" value="Hypothetical protein af1432"/>
    <property type="match status" value="1"/>
</dbReference>
<feature type="domain" description="PAC" evidence="2">
    <location>
        <begin position="88"/>
        <end position="140"/>
    </location>
</feature>
<proteinExistence type="predicted"/>
<dbReference type="GO" id="GO:0006355">
    <property type="term" value="P:regulation of DNA-templated transcription"/>
    <property type="evidence" value="ECO:0007669"/>
    <property type="project" value="InterPro"/>
</dbReference>
<dbReference type="InterPro" id="IPR000014">
    <property type="entry name" value="PAS"/>
</dbReference>
<organism evidence="4 5">
    <name type="scientific">Candidatus Viridilinea halotolerans</name>
    <dbReference type="NCBI Taxonomy" id="2491704"/>
    <lineage>
        <taxon>Bacteria</taxon>
        <taxon>Bacillati</taxon>
        <taxon>Chloroflexota</taxon>
        <taxon>Chloroflexia</taxon>
        <taxon>Chloroflexales</taxon>
        <taxon>Chloroflexineae</taxon>
        <taxon>Oscillochloridaceae</taxon>
        <taxon>Candidatus Viridilinea</taxon>
    </lineage>
</organism>
<dbReference type="InterPro" id="IPR000700">
    <property type="entry name" value="PAS-assoc_C"/>
</dbReference>
<dbReference type="Pfam" id="PF13426">
    <property type="entry name" value="PAS_9"/>
    <property type="match status" value="1"/>
</dbReference>
<feature type="domain" description="PAS" evidence="1">
    <location>
        <begin position="16"/>
        <end position="85"/>
    </location>
</feature>
<dbReference type="Pfam" id="PF00989">
    <property type="entry name" value="PAS"/>
    <property type="match status" value="2"/>
</dbReference>
<comment type="caution">
    <text evidence="4">The sequence shown here is derived from an EMBL/GenBank/DDBJ whole genome shotgun (WGS) entry which is preliminary data.</text>
</comment>
<gene>
    <name evidence="4" type="ORF">EI684_19880</name>
</gene>
<dbReference type="SUPFAM" id="SSF55781">
    <property type="entry name" value="GAF domain-like"/>
    <property type="match status" value="2"/>
</dbReference>
<evidence type="ECO:0000259" key="3">
    <source>
        <dbReference type="PROSITE" id="PS51832"/>
    </source>
</evidence>
<reference evidence="4 5" key="1">
    <citation type="submission" date="2018-12" db="EMBL/GenBank/DDBJ databases">
        <title>Genome Sequence of Candidatus Viridilinea halotolerans isolated from saline sulfide-rich spring.</title>
        <authorList>
            <person name="Grouzdev D.S."/>
            <person name="Burganskaya E.I."/>
            <person name="Krutkina M.S."/>
            <person name="Sukhacheva M.V."/>
            <person name="Gorlenko V.M."/>
        </authorList>
    </citation>
    <scope>NUCLEOTIDE SEQUENCE [LARGE SCALE GENOMIC DNA]</scope>
    <source>
        <strain evidence="4">Chok-6</strain>
    </source>
</reference>
<dbReference type="Pfam" id="PF13487">
    <property type="entry name" value="HD_5"/>
    <property type="match status" value="1"/>
</dbReference>
<dbReference type="Pfam" id="PF01590">
    <property type="entry name" value="GAF"/>
    <property type="match status" value="1"/>
</dbReference>
<dbReference type="Proteomes" id="UP000280307">
    <property type="component" value="Unassembled WGS sequence"/>
</dbReference>
<dbReference type="SUPFAM" id="SSF109604">
    <property type="entry name" value="HD-domain/PDEase-like"/>
    <property type="match status" value="1"/>
</dbReference>
<dbReference type="PANTHER" id="PTHR45228:SF1">
    <property type="entry name" value="CYCLIC DI-GMP PHOSPHODIESTERASE TM_0186"/>
    <property type="match status" value="1"/>
</dbReference>
<dbReference type="PROSITE" id="PS51832">
    <property type="entry name" value="HD_GYP"/>
    <property type="match status" value="1"/>
</dbReference>
<evidence type="ECO:0000313" key="4">
    <source>
        <dbReference type="EMBL" id="RRR66902.1"/>
    </source>
</evidence>
<name>A0A426TSG1_9CHLR</name>
<dbReference type="InterPro" id="IPR029016">
    <property type="entry name" value="GAF-like_dom_sf"/>
</dbReference>
<dbReference type="PROSITE" id="PS50112">
    <property type="entry name" value="PAS"/>
    <property type="match status" value="4"/>
</dbReference>
<dbReference type="SMART" id="SM00086">
    <property type="entry name" value="PAC"/>
    <property type="match status" value="4"/>
</dbReference>
<dbReference type="SMART" id="SM00471">
    <property type="entry name" value="HDc"/>
    <property type="match status" value="1"/>
</dbReference>
<dbReference type="Pfam" id="PF08447">
    <property type="entry name" value="PAS_3"/>
    <property type="match status" value="1"/>
</dbReference>
<feature type="domain" description="PAS" evidence="1">
    <location>
        <begin position="266"/>
        <end position="337"/>
    </location>
</feature>
<dbReference type="SMART" id="SM00065">
    <property type="entry name" value="GAF"/>
    <property type="match status" value="2"/>
</dbReference>
<accession>A0A426TSG1</accession>
<dbReference type="PROSITE" id="PS50113">
    <property type="entry name" value="PAC"/>
    <property type="match status" value="2"/>
</dbReference>